<dbReference type="GO" id="GO:0016020">
    <property type="term" value="C:membrane"/>
    <property type="evidence" value="ECO:0007669"/>
    <property type="project" value="UniProtKB-SubCell"/>
</dbReference>
<organism evidence="10 11">
    <name type="scientific">Tumebacillus permanentifrigoris</name>
    <dbReference type="NCBI Taxonomy" id="378543"/>
    <lineage>
        <taxon>Bacteria</taxon>
        <taxon>Bacillati</taxon>
        <taxon>Bacillota</taxon>
        <taxon>Bacilli</taxon>
        <taxon>Bacillales</taxon>
        <taxon>Alicyclobacillaceae</taxon>
        <taxon>Tumebacillus</taxon>
    </lineage>
</organism>
<evidence type="ECO:0000259" key="8">
    <source>
        <dbReference type="Pfam" id="PF05504"/>
    </source>
</evidence>
<keyword evidence="4" id="KW-0732">Signal</keyword>
<dbReference type="OrthoDB" id="2380468at2"/>
<comment type="similarity">
    <text evidence="2">Belongs to the GerABKC lipoprotein family.</text>
</comment>
<keyword evidence="6" id="KW-0564">Palmitate</keyword>
<evidence type="ECO:0000256" key="5">
    <source>
        <dbReference type="ARBA" id="ARBA00023136"/>
    </source>
</evidence>
<comment type="caution">
    <text evidence="10">The sequence shown here is derived from an EMBL/GenBank/DDBJ whole genome shotgun (WGS) entry which is preliminary data.</text>
</comment>
<evidence type="ECO:0000256" key="1">
    <source>
        <dbReference type="ARBA" id="ARBA00004635"/>
    </source>
</evidence>
<reference evidence="10 11" key="1">
    <citation type="submission" date="2018-05" db="EMBL/GenBank/DDBJ databases">
        <title>Genomic Encyclopedia of Type Strains, Phase IV (KMG-IV): sequencing the most valuable type-strain genomes for metagenomic binning, comparative biology and taxonomic classification.</title>
        <authorList>
            <person name="Goeker M."/>
        </authorList>
    </citation>
    <scope>NUCLEOTIDE SEQUENCE [LARGE SCALE GENOMIC DNA]</scope>
    <source>
        <strain evidence="10 11">DSM 18773</strain>
    </source>
</reference>
<dbReference type="InterPro" id="IPR046953">
    <property type="entry name" value="Spore_GerAC-like_C"/>
</dbReference>
<dbReference type="RefSeq" id="WP_109688645.1">
    <property type="nucleotide sequence ID" value="NZ_QGGL01000007.1"/>
</dbReference>
<feature type="domain" description="Spore germination protein N-terminal" evidence="9">
    <location>
        <begin position="23"/>
        <end position="200"/>
    </location>
</feature>
<keyword evidence="11" id="KW-1185">Reference proteome</keyword>
<evidence type="ECO:0000256" key="2">
    <source>
        <dbReference type="ARBA" id="ARBA00007886"/>
    </source>
</evidence>
<dbReference type="PANTHER" id="PTHR35789">
    <property type="entry name" value="SPORE GERMINATION PROTEIN B3"/>
    <property type="match status" value="1"/>
</dbReference>
<dbReference type="InterPro" id="IPR008844">
    <property type="entry name" value="Spore_GerAC-like"/>
</dbReference>
<evidence type="ECO:0000259" key="9">
    <source>
        <dbReference type="Pfam" id="PF25198"/>
    </source>
</evidence>
<gene>
    <name evidence="10" type="ORF">C7459_10773</name>
</gene>
<name>A0A316D8U9_9BACL</name>
<evidence type="ECO:0000256" key="4">
    <source>
        <dbReference type="ARBA" id="ARBA00022729"/>
    </source>
</evidence>
<sequence length="382" mass="43512">MKSWTRTLLVVLLTSFLLAGCWDFREVEHVIYLNALGVDYVKGQYTLYAQVIDFSNLSKMESGGGRHEDKPAIGKGTGETFDQAAFDLYNTTQQKISWAHISAMVFSDNAIKAGIPEHAIDLMRRYHEMRHTIWTFGTHASLDKLFATTPTLNISTVYSRLNNPEDAYRQSSQIKPIYLNTMISSLKEPAQTTVLPYLTISKTRWKMANEVHEVLRLNGVALILNYKYQGFVGEQLLDGLRWVESGHRRMALFTYDRGKPLSSTIFLAPDCKILPSVEGDQVFFDLQIKAQGSMLEVMQPKPESYLREATEKQIEKEIRQTYEAGLRQGGDILNLGLVLYRKNPTAWHRLQHDAKLPLTKASLRHVQVQVQLKSSGKLKLEE</sequence>
<evidence type="ECO:0000256" key="3">
    <source>
        <dbReference type="ARBA" id="ARBA00022544"/>
    </source>
</evidence>
<proteinExistence type="inferred from homology"/>
<keyword evidence="5" id="KW-0472">Membrane</keyword>
<comment type="subcellular location">
    <subcellularLocation>
        <location evidence="1">Membrane</location>
        <topology evidence="1">Lipid-anchor</topology>
    </subcellularLocation>
</comment>
<dbReference type="GO" id="GO:0009847">
    <property type="term" value="P:spore germination"/>
    <property type="evidence" value="ECO:0007669"/>
    <property type="project" value="InterPro"/>
</dbReference>
<dbReference type="EMBL" id="QGGL01000007">
    <property type="protein sequence ID" value="PWK13406.1"/>
    <property type="molecule type" value="Genomic_DNA"/>
</dbReference>
<dbReference type="Pfam" id="PF25198">
    <property type="entry name" value="Spore_GerAC_N"/>
    <property type="match status" value="1"/>
</dbReference>
<protein>
    <submittedName>
        <fullName evidence="10">Ger(X)C family germination protein</fullName>
    </submittedName>
</protein>
<accession>A0A316D8U9</accession>
<evidence type="ECO:0000256" key="6">
    <source>
        <dbReference type="ARBA" id="ARBA00023139"/>
    </source>
</evidence>
<evidence type="ECO:0000313" key="10">
    <source>
        <dbReference type="EMBL" id="PWK13406.1"/>
    </source>
</evidence>
<dbReference type="InterPro" id="IPR057336">
    <property type="entry name" value="GerAC_N"/>
</dbReference>
<dbReference type="Gene3D" id="3.30.300.210">
    <property type="entry name" value="Nutrient germinant receptor protein C, domain 3"/>
    <property type="match status" value="1"/>
</dbReference>
<evidence type="ECO:0000313" key="11">
    <source>
        <dbReference type="Proteomes" id="UP000245634"/>
    </source>
</evidence>
<dbReference type="NCBIfam" id="TIGR02887">
    <property type="entry name" value="spore_ger_x_C"/>
    <property type="match status" value="1"/>
</dbReference>
<dbReference type="AlphaFoldDB" id="A0A316D8U9"/>
<keyword evidence="7" id="KW-0449">Lipoprotein</keyword>
<dbReference type="PANTHER" id="PTHR35789:SF1">
    <property type="entry name" value="SPORE GERMINATION PROTEIN B3"/>
    <property type="match status" value="1"/>
</dbReference>
<dbReference type="PROSITE" id="PS51257">
    <property type="entry name" value="PROKAR_LIPOPROTEIN"/>
    <property type="match status" value="1"/>
</dbReference>
<evidence type="ECO:0000256" key="7">
    <source>
        <dbReference type="ARBA" id="ARBA00023288"/>
    </source>
</evidence>
<keyword evidence="3" id="KW-0309">Germination</keyword>
<dbReference type="Proteomes" id="UP000245634">
    <property type="component" value="Unassembled WGS sequence"/>
</dbReference>
<feature type="domain" description="Spore germination GerAC-like C-terminal" evidence="8">
    <location>
        <begin position="218"/>
        <end position="376"/>
    </location>
</feature>
<dbReference type="Pfam" id="PF05504">
    <property type="entry name" value="Spore_GerAC"/>
    <property type="match status" value="1"/>
</dbReference>
<dbReference type="InterPro" id="IPR038501">
    <property type="entry name" value="Spore_GerAC_C_sf"/>
</dbReference>